<dbReference type="Pfam" id="PF00564">
    <property type="entry name" value="PB1"/>
    <property type="match status" value="1"/>
</dbReference>
<dbReference type="Proteomes" id="UP001603857">
    <property type="component" value="Unassembled WGS sequence"/>
</dbReference>
<dbReference type="EMBL" id="JBGMDY010000011">
    <property type="protein sequence ID" value="KAL2318238.1"/>
    <property type="molecule type" value="Genomic_DNA"/>
</dbReference>
<dbReference type="SUPFAM" id="SSF54277">
    <property type="entry name" value="CAD &amp; PB1 domains"/>
    <property type="match status" value="1"/>
</dbReference>
<feature type="domain" description="PB1" evidence="1">
    <location>
        <begin position="17"/>
        <end position="104"/>
    </location>
</feature>
<protein>
    <recommendedName>
        <fullName evidence="1">PB1 domain-containing protein</fullName>
    </recommendedName>
</protein>
<dbReference type="InterPro" id="IPR000270">
    <property type="entry name" value="PB1_dom"/>
</dbReference>
<evidence type="ECO:0000313" key="3">
    <source>
        <dbReference type="Proteomes" id="UP001603857"/>
    </source>
</evidence>
<organism evidence="2 3">
    <name type="scientific">Flemingia macrophylla</name>
    <dbReference type="NCBI Taxonomy" id="520843"/>
    <lineage>
        <taxon>Eukaryota</taxon>
        <taxon>Viridiplantae</taxon>
        <taxon>Streptophyta</taxon>
        <taxon>Embryophyta</taxon>
        <taxon>Tracheophyta</taxon>
        <taxon>Spermatophyta</taxon>
        <taxon>Magnoliopsida</taxon>
        <taxon>eudicotyledons</taxon>
        <taxon>Gunneridae</taxon>
        <taxon>Pentapetalae</taxon>
        <taxon>rosids</taxon>
        <taxon>fabids</taxon>
        <taxon>Fabales</taxon>
        <taxon>Fabaceae</taxon>
        <taxon>Papilionoideae</taxon>
        <taxon>50 kb inversion clade</taxon>
        <taxon>NPAAA clade</taxon>
        <taxon>indigoferoid/millettioid clade</taxon>
        <taxon>Phaseoleae</taxon>
        <taxon>Flemingia</taxon>
    </lineage>
</organism>
<keyword evidence="3" id="KW-1185">Reference proteome</keyword>
<evidence type="ECO:0000259" key="1">
    <source>
        <dbReference type="SMART" id="SM00666"/>
    </source>
</evidence>
<name>A0ABD1L3Z1_9FABA</name>
<reference evidence="2 3" key="1">
    <citation type="submission" date="2024-08" db="EMBL/GenBank/DDBJ databases">
        <title>Insights into the chromosomal genome structure of Flemingia macrophylla.</title>
        <authorList>
            <person name="Ding Y."/>
            <person name="Zhao Y."/>
            <person name="Bi W."/>
            <person name="Wu M."/>
            <person name="Zhao G."/>
            <person name="Gong Y."/>
            <person name="Li W."/>
            <person name="Zhang P."/>
        </authorList>
    </citation>
    <scope>NUCLEOTIDE SEQUENCE [LARGE SCALE GENOMIC DNA]</scope>
    <source>
        <strain evidence="2">DYQJB</strain>
        <tissue evidence="2">Leaf</tissue>
    </source>
</reference>
<sequence length="336" mass="37735">MTIKCLCSFGGRTLPRPSDGMVRYVGGQTRILRLRKDISWLELMQKALLICNLVRVLKYQLPGEDLDALVSVFSDEDLQNMMEEWYLLEKRERSQKLRLFLFSNSDLEDAQFALRSIGDESEVQYVVAVNGMDFGLINSSTPLVAVFQQMIYMNWKYELLRGRLVELLSPIPRTPAPLQPFESCQKCNFPEAAVIVTMPAEHLSSLPSTKKVQNKDCEEASSTSSNAFSLLFKRTPREQVELLNHSSKSDDTQRSQIHVSDLLSDVTTEDTVTKSGDNLDDGKMLTPTAELGTAAKPLLADGHTIDNGFSKNQMSKLLPDTNNLISQNYLSTQILS</sequence>
<evidence type="ECO:0000313" key="2">
    <source>
        <dbReference type="EMBL" id="KAL2318238.1"/>
    </source>
</evidence>
<accession>A0ABD1L3Z1</accession>
<dbReference type="Gene3D" id="3.10.20.90">
    <property type="entry name" value="Phosphatidylinositol 3-kinase Catalytic Subunit, Chain A, domain 1"/>
    <property type="match status" value="1"/>
</dbReference>
<dbReference type="InterPro" id="IPR053198">
    <property type="entry name" value="Gynoecium_Dev_Regulator"/>
</dbReference>
<dbReference type="SMART" id="SM00666">
    <property type="entry name" value="PB1"/>
    <property type="match status" value="1"/>
</dbReference>
<dbReference type="CDD" id="cd06410">
    <property type="entry name" value="PB1_UP2"/>
    <property type="match status" value="1"/>
</dbReference>
<dbReference type="AlphaFoldDB" id="A0ABD1L3Z1"/>
<comment type="caution">
    <text evidence="2">The sequence shown here is derived from an EMBL/GenBank/DDBJ whole genome shotgun (WGS) entry which is preliminary data.</text>
</comment>
<proteinExistence type="predicted"/>
<dbReference type="PANTHER" id="PTHR31066">
    <property type="entry name" value="OS05G0427100 PROTEIN-RELATED"/>
    <property type="match status" value="1"/>
</dbReference>
<dbReference type="FunFam" id="3.10.20.90:FF:000058">
    <property type="entry name" value="Octicosapeptide/phox/Bem1p domain kinase superfamily protein"/>
    <property type="match status" value="1"/>
</dbReference>
<gene>
    <name evidence="2" type="ORF">Fmac_032114</name>
</gene>
<dbReference type="PANTHER" id="PTHR31066:SF97">
    <property type="entry name" value="OS03G0401100 PROTEIN"/>
    <property type="match status" value="1"/>
</dbReference>